<dbReference type="Pfam" id="PF02826">
    <property type="entry name" value="2-Hacid_dh_C"/>
    <property type="match status" value="1"/>
</dbReference>
<dbReference type="PANTHER" id="PTHR42789">
    <property type="entry name" value="D-ISOMER SPECIFIC 2-HYDROXYACID DEHYDROGENASE FAMILY PROTEIN (AFU_ORTHOLOGUE AFUA_6G10090)"/>
    <property type="match status" value="1"/>
</dbReference>
<keyword evidence="2 4" id="KW-0560">Oxidoreductase</keyword>
<dbReference type="GO" id="GO:0051287">
    <property type="term" value="F:NAD binding"/>
    <property type="evidence" value="ECO:0007669"/>
    <property type="project" value="InterPro"/>
</dbReference>
<gene>
    <name evidence="7" type="ORF">BN112_3691</name>
</gene>
<evidence type="ECO:0000259" key="5">
    <source>
        <dbReference type="Pfam" id="PF00389"/>
    </source>
</evidence>
<dbReference type="InterPro" id="IPR006140">
    <property type="entry name" value="D-isomer_DH_NAD-bd"/>
</dbReference>
<dbReference type="OrthoDB" id="9805416at2"/>
<dbReference type="GO" id="GO:0004617">
    <property type="term" value="F:phosphoglycerate dehydrogenase activity"/>
    <property type="evidence" value="ECO:0007669"/>
    <property type="project" value="UniProtKB-EC"/>
</dbReference>
<evidence type="ECO:0000313" key="8">
    <source>
        <dbReference type="Proteomes" id="UP000007564"/>
    </source>
</evidence>
<feature type="domain" description="D-isomer specific 2-hydroxyacid dehydrogenase NAD-binding" evidence="6">
    <location>
        <begin position="104"/>
        <end position="282"/>
    </location>
</feature>
<name>A0A0C6P7S3_BORBO</name>
<dbReference type="GeneID" id="56476769"/>
<dbReference type="HOGENOM" id="CLU_019796_1_3_4"/>
<dbReference type="Proteomes" id="UP000007564">
    <property type="component" value="Chromosome"/>
</dbReference>
<proteinExistence type="inferred from homology"/>
<dbReference type="KEGG" id="bbh:BN112_3691"/>
<comment type="similarity">
    <text evidence="1 4">Belongs to the D-isomer specific 2-hydroxyacid dehydrogenase family.</text>
</comment>
<feature type="domain" description="D-isomer specific 2-hydroxyacid dehydrogenase catalytic" evidence="5">
    <location>
        <begin position="5"/>
        <end position="314"/>
    </location>
</feature>
<dbReference type="PROSITE" id="PS00671">
    <property type="entry name" value="D_2_HYDROXYACID_DH_3"/>
    <property type="match status" value="1"/>
</dbReference>
<evidence type="ECO:0000256" key="1">
    <source>
        <dbReference type="ARBA" id="ARBA00005854"/>
    </source>
</evidence>
<dbReference type="AlphaFoldDB" id="A0A0C6P7S3"/>
<dbReference type="InterPro" id="IPR029753">
    <property type="entry name" value="D-isomer_DH_CS"/>
</dbReference>
<dbReference type="Pfam" id="PF00389">
    <property type="entry name" value="2-Hacid_dh"/>
    <property type="match status" value="1"/>
</dbReference>
<organism evidence="7 8">
    <name type="scientific">Bordetella bronchiseptica 253</name>
    <dbReference type="NCBI Taxonomy" id="568707"/>
    <lineage>
        <taxon>Bacteria</taxon>
        <taxon>Pseudomonadati</taxon>
        <taxon>Pseudomonadota</taxon>
        <taxon>Betaproteobacteria</taxon>
        <taxon>Burkholderiales</taxon>
        <taxon>Alcaligenaceae</taxon>
        <taxon>Bordetella</taxon>
    </lineage>
</organism>
<dbReference type="EC" id="1.1.1.95" evidence="7"/>
<evidence type="ECO:0000313" key="7">
    <source>
        <dbReference type="EMBL" id="CCJ55605.1"/>
    </source>
</evidence>
<protein>
    <submittedName>
        <fullName evidence="7">Phosphoglycerate dehydrogenase</fullName>
        <ecNumber evidence="7">1.1.1.95</ecNumber>
    </submittedName>
</protein>
<accession>A0A0C6P7S3</accession>
<reference evidence="7 8" key="1">
    <citation type="journal article" date="2012" name="BMC Genomics">
        <title>Comparative genomics of the classical Bordetella subspecies: the evolution and exchange of virulence-associated diversity amongst closely related pathogens.</title>
        <authorList>
            <person name="Park J."/>
            <person name="Zhang Y."/>
            <person name="Buboltz A.M."/>
            <person name="Zhang X."/>
            <person name="Schuster S.C."/>
            <person name="Ahuja U."/>
            <person name="Liu M."/>
            <person name="Miller J.F."/>
            <person name="Sebaihia M."/>
            <person name="Bentley S.D."/>
            <person name="Parkhill J."/>
            <person name="Harvill E.T."/>
        </authorList>
    </citation>
    <scope>NUCLEOTIDE SEQUENCE [LARGE SCALE GENOMIC DNA]</scope>
    <source>
        <strain evidence="7 8">253</strain>
    </source>
</reference>
<dbReference type="EMBL" id="HE965806">
    <property type="protein sequence ID" value="CCJ55605.1"/>
    <property type="molecule type" value="Genomic_DNA"/>
</dbReference>
<evidence type="ECO:0000256" key="3">
    <source>
        <dbReference type="ARBA" id="ARBA00023027"/>
    </source>
</evidence>
<evidence type="ECO:0000256" key="4">
    <source>
        <dbReference type="RuleBase" id="RU003719"/>
    </source>
</evidence>
<dbReference type="InterPro" id="IPR006139">
    <property type="entry name" value="D-isomer_2_OHA_DH_cat_dom"/>
</dbReference>
<dbReference type="SUPFAM" id="SSF51735">
    <property type="entry name" value="NAD(P)-binding Rossmann-fold domains"/>
    <property type="match status" value="1"/>
</dbReference>
<keyword evidence="3" id="KW-0520">NAD</keyword>
<dbReference type="RefSeq" id="WP_010927183.1">
    <property type="nucleotide sequence ID" value="NC_019382.1"/>
</dbReference>
<sequence length="329" mass="34639">MPTCVIAQPVHPVGPQLLRAAGITVIEPAGPGLDALRQVIAGADAVLVRDQLPAELIDMAPRLCVIANHGTGTDKIAVAHADALGIPVVYTPQANVRSVAEHALMLMLVTARQAVQADAATRKGHWGFKYEQPMYSLYGKTLGVIGLGRTGRLLCEMAAPALNMQALVWSPSLPAGEALPPGARRVDTLQELLREADVVSLHRPLRPDTRHTLDAATLACMKPGAIVINTSRGGLIDEAALADALREGRLAGAGLDVFETEPLPAGSRVAGLPNAVLTPHVAGSTQEALHATASQCAEQIIAVLAGRRPPHLVKPSVWERRRAPVTPEQ</sequence>
<dbReference type="FunFam" id="3.40.50.720:FF:000203">
    <property type="entry name" value="D-3-phosphoglycerate dehydrogenase (SerA)"/>
    <property type="match status" value="1"/>
</dbReference>
<evidence type="ECO:0000259" key="6">
    <source>
        <dbReference type="Pfam" id="PF02826"/>
    </source>
</evidence>
<dbReference type="Gene3D" id="3.40.50.720">
    <property type="entry name" value="NAD(P)-binding Rossmann-like Domain"/>
    <property type="match status" value="2"/>
</dbReference>
<dbReference type="CDD" id="cd12173">
    <property type="entry name" value="PGDH_4"/>
    <property type="match status" value="1"/>
</dbReference>
<dbReference type="SUPFAM" id="SSF52283">
    <property type="entry name" value="Formate/glycerate dehydrogenase catalytic domain-like"/>
    <property type="match status" value="1"/>
</dbReference>
<dbReference type="InterPro" id="IPR050857">
    <property type="entry name" value="D-2-hydroxyacid_DH"/>
</dbReference>
<dbReference type="PANTHER" id="PTHR42789:SF1">
    <property type="entry name" value="D-ISOMER SPECIFIC 2-HYDROXYACID DEHYDROGENASE FAMILY PROTEIN (AFU_ORTHOLOGUE AFUA_6G10090)"/>
    <property type="match status" value="1"/>
</dbReference>
<evidence type="ECO:0000256" key="2">
    <source>
        <dbReference type="ARBA" id="ARBA00023002"/>
    </source>
</evidence>
<dbReference type="InterPro" id="IPR036291">
    <property type="entry name" value="NAD(P)-bd_dom_sf"/>
</dbReference>